<dbReference type="EMBL" id="KV749425">
    <property type="protein sequence ID" value="OCL09505.1"/>
    <property type="molecule type" value="Genomic_DNA"/>
</dbReference>
<accession>A0A8E2F2Q6</accession>
<protein>
    <submittedName>
        <fullName evidence="1">Uncharacterized protein</fullName>
    </submittedName>
</protein>
<dbReference type="Proteomes" id="UP000250140">
    <property type="component" value="Unassembled WGS sequence"/>
</dbReference>
<evidence type="ECO:0000313" key="2">
    <source>
        <dbReference type="Proteomes" id="UP000250140"/>
    </source>
</evidence>
<proteinExistence type="predicted"/>
<dbReference type="AlphaFoldDB" id="A0A8E2F2Q6"/>
<gene>
    <name evidence="1" type="ORF">AOQ84DRAFT_20344</name>
</gene>
<name>A0A8E2F2Q6_9PEZI</name>
<evidence type="ECO:0000313" key="1">
    <source>
        <dbReference type="EMBL" id="OCL09505.1"/>
    </source>
</evidence>
<organism evidence="1 2">
    <name type="scientific">Glonium stellatum</name>
    <dbReference type="NCBI Taxonomy" id="574774"/>
    <lineage>
        <taxon>Eukaryota</taxon>
        <taxon>Fungi</taxon>
        <taxon>Dikarya</taxon>
        <taxon>Ascomycota</taxon>
        <taxon>Pezizomycotina</taxon>
        <taxon>Dothideomycetes</taxon>
        <taxon>Pleosporomycetidae</taxon>
        <taxon>Gloniales</taxon>
        <taxon>Gloniaceae</taxon>
        <taxon>Glonium</taxon>
    </lineage>
</organism>
<keyword evidence="2" id="KW-1185">Reference proteome</keyword>
<sequence length="102" mass="11856">MIKIVSLIVVAGVIERTHSFARSVTRTKAFPLGSVNLVIDGLKGDWVWQRNFGVWHGHSVIIRGCLCLEMTTERDRLWSFDLWMVNFGRLSWMRSTIGFWMK</sequence>
<reference evidence="1 2" key="1">
    <citation type="journal article" date="2016" name="Nat. Commun.">
        <title>Ectomycorrhizal ecology is imprinted in the genome of the dominant symbiotic fungus Cenococcum geophilum.</title>
        <authorList>
            <consortium name="DOE Joint Genome Institute"/>
            <person name="Peter M."/>
            <person name="Kohler A."/>
            <person name="Ohm R.A."/>
            <person name="Kuo A."/>
            <person name="Krutzmann J."/>
            <person name="Morin E."/>
            <person name="Arend M."/>
            <person name="Barry K.W."/>
            <person name="Binder M."/>
            <person name="Choi C."/>
            <person name="Clum A."/>
            <person name="Copeland A."/>
            <person name="Grisel N."/>
            <person name="Haridas S."/>
            <person name="Kipfer T."/>
            <person name="LaButti K."/>
            <person name="Lindquist E."/>
            <person name="Lipzen A."/>
            <person name="Maire R."/>
            <person name="Meier B."/>
            <person name="Mihaltcheva S."/>
            <person name="Molinier V."/>
            <person name="Murat C."/>
            <person name="Poggeler S."/>
            <person name="Quandt C.A."/>
            <person name="Sperisen C."/>
            <person name="Tritt A."/>
            <person name="Tisserant E."/>
            <person name="Crous P.W."/>
            <person name="Henrissat B."/>
            <person name="Nehls U."/>
            <person name="Egli S."/>
            <person name="Spatafora J.W."/>
            <person name="Grigoriev I.V."/>
            <person name="Martin F.M."/>
        </authorList>
    </citation>
    <scope>NUCLEOTIDE SEQUENCE [LARGE SCALE GENOMIC DNA]</scope>
    <source>
        <strain evidence="1 2">CBS 207.34</strain>
    </source>
</reference>